<dbReference type="GeneID" id="5470502"/>
<accession>A7KA09</accession>
<feature type="region of interest" description="Disordered" evidence="1">
    <location>
        <begin position="70"/>
        <end position="90"/>
    </location>
</feature>
<reference evidence="2 3" key="1">
    <citation type="submission" date="2006-09" db="EMBL/GenBank/DDBJ databases">
        <title>Sequence and annotation of the 288-kb ATCV-1 virus that infects an endosymbiotic Chlorella strain of the heliozoon Acanthocystis turfacea.</title>
        <authorList>
            <person name="Fitzgerald L.A."/>
            <person name="Graves M.V."/>
            <person name="Li X."/>
            <person name="Pfitzner A.J.P."/>
            <person name="Hartigan J."/>
            <person name="Van Etten J.L."/>
        </authorList>
    </citation>
    <scope>NUCLEOTIDE SEQUENCE [LARGE SCALE GENOMIC DNA]</scope>
    <source>
        <strain evidence="2 3">ATCV-1</strain>
    </source>
</reference>
<organism evidence="2 3">
    <name type="scientific">Chlorovirus heliozoae</name>
    <dbReference type="NCBI Taxonomy" id="322019"/>
    <lineage>
        <taxon>Viruses</taxon>
        <taxon>Varidnaviria</taxon>
        <taxon>Bamfordvirae</taxon>
        <taxon>Nucleocytoviricota</taxon>
        <taxon>Megaviricetes</taxon>
        <taxon>Algavirales</taxon>
        <taxon>Phycodnaviridae</taxon>
        <taxon>Chlorovirus</taxon>
    </lineage>
</organism>
<dbReference type="KEGG" id="vg:5470502"/>
<protein>
    <submittedName>
        <fullName evidence="2">Uncharacterized protein z749L</fullName>
    </submittedName>
</protein>
<proteinExistence type="predicted"/>
<dbReference type="Proteomes" id="UP000202420">
    <property type="component" value="Segment"/>
</dbReference>
<keyword evidence="3" id="KW-1185">Reference proteome</keyword>
<dbReference type="EMBL" id="EF101928">
    <property type="protein sequence ID" value="ABT16883.1"/>
    <property type="molecule type" value="Genomic_DNA"/>
</dbReference>
<name>A7KA09_9PHYC</name>
<evidence type="ECO:0000313" key="3">
    <source>
        <dbReference type="Proteomes" id="UP000202420"/>
    </source>
</evidence>
<sequence>MPNQLLLSVNRQRLLRIIITRITQQRTSRLTSWFQSSLSLAAFKTLSRARSVSVRYAVLTRSRYPPFCSSTPAARCRGNPSSNTTRRRMS</sequence>
<dbReference type="RefSeq" id="YP_001427230.1">
    <property type="nucleotide sequence ID" value="NC_008724.1"/>
</dbReference>
<evidence type="ECO:0000313" key="2">
    <source>
        <dbReference type="EMBL" id="ABT16883.1"/>
    </source>
</evidence>
<gene>
    <name evidence="2" type="primary">z749L</name>
    <name evidence="2" type="ORF">ATCV1_z749L</name>
</gene>
<evidence type="ECO:0000256" key="1">
    <source>
        <dbReference type="SAM" id="MobiDB-lite"/>
    </source>
</evidence>